<feature type="transmembrane region" description="Helical" evidence="6">
    <location>
        <begin position="339"/>
        <end position="356"/>
    </location>
</feature>
<feature type="transmembrane region" description="Helical" evidence="6">
    <location>
        <begin position="377"/>
        <end position="399"/>
    </location>
</feature>
<keyword evidence="3 6" id="KW-0812">Transmembrane</keyword>
<proteinExistence type="predicted"/>
<evidence type="ECO:0000313" key="9">
    <source>
        <dbReference type="Proteomes" id="UP001597318"/>
    </source>
</evidence>
<evidence type="ECO:0000256" key="1">
    <source>
        <dbReference type="ARBA" id="ARBA00004651"/>
    </source>
</evidence>
<dbReference type="InterPro" id="IPR036259">
    <property type="entry name" value="MFS_trans_sf"/>
</dbReference>
<feature type="transmembrane region" description="Helical" evidence="6">
    <location>
        <begin position="113"/>
        <end position="133"/>
    </location>
</feature>
<feature type="transmembrane region" description="Helical" evidence="6">
    <location>
        <begin position="20"/>
        <end position="44"/>
    </location>
</feature>
<feature type="transmembrane region" description="Helical" evidence="6">
    <location>
        <begin position="56"/>
        <end position="76"/>
    </location>
</feature>
<dbReference type="PROSITE" id="PS00217">
    <property type="entry name" value="SUGAR_TRANSPORT_2"/>
    <property type="match status" value="1"/>
</dbReference>
<dbReference type="Proteomes" id="UP001597318">
    <property type="component" value="Unassembled WGS sequence"/>
</dbReference>
<dbReference type="PANTHER" id="PTHR23508">
    <property type="entry name" value="CARBOXYLIC ACID TRANSPORTER PROTEIN HOMOLOG"/>
    <property type="match status" value="1"/>
</dbReference>
<feature type="transmembrane region" description="Helical" evidence="6">
    <location>
        <begin position="313"/>
        <end position="333"/>
    </location>
</feature>
<feature type="transmembrane region" description="Helical" evidence="6">
    <location>
        <begin position="251"/>
        <end position="271"/>
    </location>
</feature>
<sequence>MSTMNGYEIIAKSKFSKFHLYMFLLFFIIMSFDGYDMVIYGATLPVLFEALKMDPAQAGLIGSCALIGAAVGALFFGFMADKIGRKKVIIICTILFSVGSILSGLSSTIYTFGFFRFVAGLGLGGVMPNVVALTTEYSPRKNRAIMVAAIFSGMQVGGILAAGMTMWLLGEVGWRVLYFIGGAPLFIVPLLLKSLPESANSLVKGNKIDELKRILNKLDPTLILPKDVTFEGNDEEKKSSIKSLFSENRTLSTIFIWVVFFMNMYMIFGLGTWLPQLMINAGFGLGSGLLFLLTLNLGALFGSNIAGVVADKIGYKPTLVGLYLIAFLSILLLSITTNFYAVIILVALAGIGFYGGQNVGNAYVSLFYPPSMRSTGMGFAFGLGRLGAIFGPVIAGFIVSWGMAIQVNFLALAIPGLIAAVSVLMIQEKHSYLSQANDVQNLGDDGIKAI</sequence>
<keyword evidence="4 6" id="KW-1133">Transmembrane helix</keyword>
<evidence type="ECO:0000259" key="7">
    <source>
        <dbReference type="PROSITE" id="PS50850"/>
    </source>
</evidence>
<keyword evidence="9" id="KW-1185">Reference proteome</keyword>
<dbReference type="RefSeq" id="WP_379053620.1">
    <property type="nucleotide sequence ID" value="NZ_JBHUIK010000009.1"/>
</dbReference>
<feature type="transmembrane region" description="Helical" evidence="6">
    <location>
        <begin position="405"/>
        <end position="426"/>
    </location>
</feature>
<dbReference type="InterPro" id="IPR011701">
    <property type="entry name" value="MFS"/>
</dbReference>
<feature type="transmembrane region" description="Helical" evidence="6">
    <location>
        <begin position="175"/>
        <end position="192"/>
    </location>
</feature>
<name>A0ABW5C3R0_9BACI</name>
<dbReference type="CDD" id="cd17365">
    <property type="entry name" value="MFS_PcaK_like"/>
    <property type="match status" value="1"/>
</dbReference>
<dbReference type="InterPro" id="IPR005829">
    <property type="entry name" value="Sugar_transporter_CS"/>
</dbReference>
<reference evidence="9" key="1">
    <citation type="journal article" date="2019" name="Int. J. Syst. Evol. Microbiol.">
        <title>The Global Catalogue of Microorganisms (GCM) 10K type strain sequencing project: providing services to taxonomists for standard genome sequencing and annotation.</title>
        <authorList>
            <consortium name="The Broad Institute Genomics Platform"/>
            <consortium name="The Broad Institute Genome Sequencing Center for Infectious Disease"/>
            <person name="Wu L."/>
            <person name="Ma J."/>
        </authorList>
    </citation>
    <scope>NUCLEOTIDE SEQUENCE [LARGE SCALE GENOMIC DNA]</scope>
    <source>
        <strain evidence="9">CGMCC 1.15474</strain>
    </source>
</reference>
<keyword evidence="2" id="KW-0813">Transport</keyword>
<dbReference type="Gene3D" id="1.20.1250.20">
    <property type="entry name" value="MFS general substrate transporter like domains"/>
    <property type="match status" value="2"/>
</dbReference>
<comment type="subcellular location">
    <subcellularLocation>
        <location evidence="1">Cell membrane</location>
        <topology evidence="1">Multi-pass membrane protein</topology>
    </subcellularLocation>
</comment>
<evidence type="ECO:0000256" key="3">
    <source>
        <dbReference type="ARBA" id="ARBA00022692"/>
    </source>
</evidence>
<evidence type="ECO:0000256" key="4">
    <source>
        <dbReference type="ARBA" id="ARBA00022989"/>
    </source>
</evidence>
<dbReference type="EMBL" id="JBHUIK010000009">
    <property type="protein sequence ID" value="MFD2216858.1"/>
    <property type="molecule type" value="Genomic_DNA"/>
</dbReference>
<evidence type="ECO:0000256" key="5">
    <source>
        <dbReference type="ARBA" id="ARBA00023136"/>
    </source>
</evidence>
<keyword evidence="5 6" id="KW-0472">Membrane</keyword>
<protein>
    <submittedName>
        <fullName evidence="8">MFS transporter</fullName>
    </submittedName>
</protein>
<feature type="domain" description="Major facilitator superfamily (MFS) profile" evidence="7">
    <location>
        <begin position="22"/>
        <end position="431"/>
    </location>
</feature>
<feature type="transmembrane region" description="Helical" evidence="6">
    <location>
        <begin position="88"/>
        <end position="107"/>
    </location>
</feature>
<dbReference type="Pfam" id="PF07690">
    <property type="entry name" value="MFS_1"/>
    <property type="match status" value="1"/>
</dbReference>
<evidence type="ECO:0000256" key="6">
    <source>
        <dbReference type="SAM" id="Phobius"/>
    </source>
</evidence>
<dbReference type="PROSITE" id="PS50850">
    <property type="entry name" value="MFS"/>
    <property type="match status" value="1"/>
</dbReference>
<evidence type="ECO:0000256" key="2">
    <source>
        <dbReference type="ARBA" id="ARBA00022448"/>
    </source>
</evidence>
<organism evidence="8 9">
    <name type="scientific">Metabacillus endolithicus</name>
    <dbReference type="NCBI Taxonomy" id="1535204"/>
    <lineage>
        <taxon>Bacteria</taxon>
        <taxon>Bacillati</taxon>
        <taxon>Bacillota</taxon>
        <taxon>Bacilli</taxon>
        <taxon>Bacillales</taxon>
        <taxon>Bacillaceae</taxon>
        <taxon>Metabacillus</taxon>
    </lineage>
</organism>
<feature type="transmembrane region" description="Helical" evidence="6">
    <location>
        <begin position="145"/>
        <end position="169"/>
    </location>
</feature>
<evidence type="ECO:0000313" key="8">
    <source>
        <dbReference type="EMBL" id="MFD2216858.1"/>
    </source>
</evidence>
<comment type="caution">
    <text evidence="8">The sequence shown here is derived from an EMBL/GenBank/DDBJ whole genome shotgun (WGS) entry which is preliminary data.</text>
</comment>
<feature type="transmembrane region" description="Helical" evidence="6">
    <location>
        <begin position="277"/>
        <end position="301"/>
    </location>
</feature>
<accession>A0ABW5C3R0</accession>
<dbReference type="InterPro" id="IPR020846">
    <property type="entry name" value="MFS_dom"/>
</dbReference>
<dbReference type="SUPFAM" id="SSF103473">
    <property type="entry name" value="MFS general substrate transporter"/>
    <property type="match status" value="1"/>
</dbReference>
<gene>
    <name evidence="8" type="ORF">ACFSKK_24620</name>
</gene>
<dbReference type="PANTHER" id="PTHR23508:SF10">
    <property type="entry name" value="CARBOXYLIC ACID TRANSPORTER PROTEIN HOMOLOG"/>
    <property type="match status" value="1"/>
</dbReference>